<organism evidence="3 4">
    <name type="scientific">Acetobacter nitrogenifigens DSM 23921 = NBRC 105050</name>
    <dbReference type="NCBI Taxonomy" id="1120919"/>
    <lineage>
        <taxon>Bacteria</taxon>
        <taxon>Pseudomonadati</taxon>
        <taxon>Pseudomonadota</taxon>
        <taxon>Alphaproteobacteria</taxon>
        <taxon>Acetobacterales</taxon>
        <taxon>Acetobacteraceae</taxon>
        <taxon>Acetobacter</taxon>
    </lineage>
</organism>
<dbReference type="InterPro" id="IPR036629">
    <property type="entry name" value="YjbJ_sf"/>
</dbReference>
<name>A0A511X6B2_9PROT</name>
<protein>
    <recommendedName>
        <fullName evidence="2">CsbD-like domain-containing protein</fullName>
    </recommendedName>
</protein>
<dbReference type="SUPFAM" id="SSF69047">
    <property type="entry name" value="Hypothetical protein YjbJ"/>
    <property type="match status" value="1"/>
</dbReference>
<dbReference type="OrthoDB" id="7226109at2"/>
<dbReference type="RefSeq" id="WP_026396613.1">
    <property type="nucleotide sequence ID" value="NZ_AUBI01000001.1"/>
</dbReference>
<feature type="domain" description="CsbD-like" evidence="2">
    <location>
        <begin position="6"/>
        <end position="57"/>
    </location>
</feature>
<comment type="caution">
    <text evidence="3">The sequence shown here is derived from an EMBL/GenBank/DDBJ whole genome shotgun (WGS) entry which is preliminary data.</text>
</comment>
<evidence type="ECO:0000313" key="4">
    <source>
        <dbReference type="Proteomes" id="UP000321635"/>
    </source>
</evidence>
<dbReference type="EMBL" id="BJYF01000001">
    <property type="protein sequence ID" value="GEN58472.1"/>
    <property type="molecule type" value="Genomic_DNA"/>
</dbReference>
<sequence>MGELTDKVKGTLNKAVGSIKEEVGKATNNPDLEAEGTAQKIEGHVDTLKGTVKGKINDL</sequence>
<evidence type="ECO:0000259" key="2">
    <source>
        <dbReference type="Pfam" id="PF05532"/>
    </source>
</evidence>
<keyword evidence="4" id="KW-1185">Reference proteome</keyword>
<evidence type="ECO:0000313" key="3">
    <source>
        <dbReference type="EMBL" id="GEN58472.1"/>
    </source>
</evidence>
<dbReference type="InterPro" id="IPR008462">
    <property type="entry name" value="CsbD"/>
</dbReference>
<dbReference type="Gene3D" id="1.10.1470.10">
    <property type="entry name" value="YjbJ"/>
    <property type="match status" value="1"/>
</dbReference>
<proteinExistence type="inferred from homology"/>
<dbReference type="Proteomes" id="UP000321635">
    <property type="component" value="Unassembled WGS sequence"/>
</dbReference>
<comment type="similarity">
    <text evidence="1">Belongs to the UPF0337 (CsbD) family.</text>
</comment>
<dbReference type="STRING" id="1120919.GCA_000429165_00361"/>
<dbReference type="Pfam" id="PF05532">
    <property type="entry name" value="CsbD"/>
    <property type="match status" value="1"/>
</dbReference>
<accession>A0A511X6B2</accession>
<evidence type="ECO:0000256" key="1">
    <source>
        <dbReference type="ARBA" id="ARBA00009129"/>
    </source>
</evidence>
<dbReference type="AlphaFoldDB" id="A0A511X6B2"/>
<reference evidence="3 4" key="1">
    <citation type="submission" date="2019-07" db="EMBL/GenBank/DDBJ databases">
        <title>Whole genome shotgun sequence of Acetobacter nitrogenifigens NBRC 105050.</title>
        <authorList>
            <person name="Hosoyama A."/>
            <person name="Uohara A."/>
            <person name="Ohji S."/>
            <person name="Ichikawa N."/>
        </authorList>
    </citation>
    <scope>NUCLEOTIDE SEQUENCE [LARGE SCALE GENOMIC DNA]</scope>
    <source>
        <strain evidence="3 4">NBRC 105050</strain>
    </source>
</reference>
<gene>
    <name evidence="3" type="ORF">ANI02nite_03560</name>
</gene>